<feature type="domain" description="DUF4830" evidence="4">
    <location>
        <begin position="523"/>
        <end position="616"/>
    </location>
</feature>
<feature type="transmembrane region" description="Helical" evidence="1">
    <location>
        <begin position="12"/>
        <end position="30"/>
    </location>
</feature>
<evidence type="ECO:0000313" key="5">
    <source>
        <dbReference type="EMBL" id="MCD3195127.1"/>
    </source>
</evidence>
<dbReference type="Pfam" id="PF16111">
    <property type="entry name" value="DUF4829"/>
    <property type="match status" value="1"/>
</dbReference>
<feature type="transmembrane region" description="Helical" evidence="1">
    <location>
        <begin position="142"/>
        <end position="160"/>
    </location>
</feature>
<dbReference type="PANTHER" id="PTHR34978">
    <property type="entry name" value="POSSIBLE SENSOR-TRANSDUCER PROTEIN BLAR"/>
    <property type="match status" value="1"/>
</dbReference>
<evidence type="ECO:0000259" key="4">
    <source>
        <dbReference type="Pfam" id="PF16112"/>
    </source>
</evidence>
<dbReference type="InterPro" id="IPR032257">
    <property type="entry name" value="DUF4830"/>
</dbReference>
<protein>
    <submittedName>
        <fullName evidence="5">DUF4830 domain-containing protein</fullName>
    </submittedName>
</protein>
<name>A0A9Q3V9G4_CLOBO</name>
<keyword evidence="1" id="KW-0812">Transmembrane</keyword>
<dbReference type="InterPro" id="IPR052173">
    <property type="entry name" value="Beta-lactam_resp_regulator"/>
</dbReference>
<evidence type="ECO:0000259" key="3">
    <source>
        <dbReference type="Pfam" id="PF16111"/>
    </source>
</evidence>
<dbReference type="InterPro" id="IPR008756">
    <property type="entry name" value="Peptidase_M56"/>
</dbReference>
<feature type="transmembrane region" description="Helical" evidence="1">
    <location>
        <begin position="247"/>
        <end position="268"/>
    </location>
</feature>
<dbReference type="Proteomes" id="UP000813637">
    <property type="component" value="Unassembled WGS sequence"/>
</dbReference>
<accession>A0A9Q3V9G4</accession>
<feature type="domain" description="DUF4829" evidence="3">
    <location>
        <begin position="669"/>
        <end position="776"/>
    </location>
</feature>
<dbReference type="EMBL" id="JAAMYB010000007">
    <property type="protein sequence ID" value="MCD3195127.1"/>
    <property type="molecule type" value="Genomic_DNA"/>
</dbReference>
<dbReference type="Pfam" id="PF16112">
    <property type="entry name" value="DUF4830"/>
    <property type="match status" value="1"/>
</dbReference>
<keyword evidence="1" id="KW-1133">Transmembrane helix</keyword>
<reference evidence="5" key="2">
    <citation type="journal article" date="2021" name="Microorganisms">
        <title>Extensive Genome Exploration of Clostridium botulinum Group III Field Strains.</title>
        <authorList>
            <person name="Fillo S."/>
            <person name="Giordani F."/>
            <person name="Tonon E."/>
            <person name="Drigo I."/>
            <person name="Anselmo A."/>
            <person name="Fortunato A."/>
            <person name="Lista F."/>
            <person name="Bano L."/>
        </authorList>
    </citation>
    <scope>NUCLEOTIDE SEQUENCE</scope>
    <source>
        <strain evidence="5">IZSVe-TV_9877_3_12</strain>
    </source>
</reference>
<evidence type="ECO:0000256" key="1">
    <source>
        <dbReference type="SAM" id="Phobius"/>
    </source>
</evidence>
<dbReference type="Pfam" id="PF05569">
    <property type="entry name" value="Peptidase_M56"/>
    <property type="match status" value="1"/>
</dbReference>
<dbReference type="InterPro" id="IPR032256">
    <property type="entry name" value="DUF4829"/>
</dbReference>
<sequence length="783" mass="90973">MLFSIFSKVLSMSITASIVAVIIFIIRLIFNKRVPKIFSYVLWSLVLIRLLVPISFSSVFSVFNAIDIPKDNIQFTYEENIKETKENLSKENNTDHSTLSNVDNEIKNTKNIKSVKPTKNHISKINNKKFICKQFIMREFPILWIIGVILLFLSSIIMYIRTSNKLKEAVLYKDDGIINKYSKKLLLNGKIKIFVSDRINTPAVYNPLIPRIVLPLSLVGSEDKLAIKYIITHELVHIKRFDNIIKILAVFALCMHWFNPLIWISFILCQKDMEMSCDEKVMEIFDEDIRRDYATLLINLSVKQNMLINGGILAFGESNIKSRVKSIMKYRKSTKRVIVIAGIVILALVGSLMSNAEIKMSENKRVAKKTTISKNNIEKKIDKETESNIKFEDVCKIKVYDRISKYNEDHMKDGLLMDAVVVKDKQLISQIISMIKESSIKAENKEREIKDLREDGGTLGRVVLFNKKGEKETVPFFYDDISKWGYIKYRNNRIYPKYNFFNYVSSLKLFPNITSNVDGGREFFRKYNYTTCFKINSIEKTLPKELKYKTGEFPETLYWIYVNQLSKAISLNIEPYLGEKVTCEIYYLKEIFPKKDAYMNRGILIKYKEKIIGAYIDNGRFQSNKGGSCISVNGKSYKDLMGKKFSEDIIKYIDTENELYKKISSMSPKKVIKTYYKAIDYDDERVKLACMSWENIMNDMSINMERDALFNEEFEESHIKSLKVIMVRGIKNQSTDKSKWYDVNFFIKVKDNKTSLEDGLDGKFIEVIKEGDSWKVNSEATGF</sequence>
<evidence type="ECO:0000259" key="2">
    <source>
        <dbReference type="Pfam" id="PF05569"/>
    </source>
</evidence>
<comment type="caution">
    <text evidence="5">The sequence shown here is derived from an EMBL/GenBank/DDBJ whole genome shotgun (WGS) entry which is preliminary data.</text>
</comment>
<feature type="domain" description="Peptidase M56" evidence="2">
    <location>
        <begin position="8"/>
        <end position="327"/>
    </location>
</feature>
<feature type="transmembrane region" description="Helical" evidence="1">
    <location>
        <begin position="37"/>
        <end position="56"/>
    </location>
</feature>
<evidence type="ECO:0000313" key="6">
    <source>
        <dbReference type="Proteomes" id="UP000813637"/>
    </source>
</evidence>
<dbReference type="PANTHER" id="PTHR34978:SF3">
    <property type="entry name" value="SLR0241 PROTEIN"/>
    <property type="match status" value="1"/>
</dbReference>
<gene>
    <name evidence="5" type="ORF">G8S53_07495</name>
</gene>
<reference evidence="5" key="1">
    <citation type="submission" date="2020-02" db="EMBL/GenBank/DDBJ databases">
        <authorList>
            <person name="Fillo S."/>
            <person name="Giordani F."/>
            <person name="Tonon E."/>
            <person name="Drigo I."/>
            <person name="Anselmo A."/>
            <person name="Fortunato A."/>
            <person name="Bano L."/>
            <person name="Lista F."/>
        </authorList>
    </citation>
    <scope>NUCLEOTIDE SEQUENCE</scope>
    <source>
        <strain evidence="5">IZSVe-TV_9877_3_12</strain>
    </source>
</reference>
<dbReference type="RefSeq" id="WP_198091157.1">
    <property type="nucleotide sequence ID" value="NZ_JAAMYB010000007.1"/>
</dbReference>
<dbReference type="CDD" id="cd07341">
    <property type="entry name" value="M56_BlaR1_MecR1_like"/>
    <property type="match status" value="1"/>
</dbReference>
<organism evidence="5 6">
    <name type="scientific">Clostridium botulinum C</name>
    <dbReference type="NCBI Taxonomy" id="36828"/>
    <lineage>
        <taxon>Bacteria</taxon>
        <taxon>Bacillati</taxon>
        <taxon>Bacillota</taxon>
        <taxon>Clostridia</taxon>
        <taxon>Eubacteriales</taxon>
        <taxon>Clostridiaceae</taxon>
        <taxon>Clostridium</taxon>
    </lineage>
</organism>
<feature type="transmembrane region" description="Helical" evidence="1">
    <location>
        <begin position="337"/>
        <end position="356"/>
    </location>
</feature>
<proteinExistence type="predicted"/>
<dbReference type="AlphaFoldDB" id="A0A9Q3V9G4"/>
<keyword evidence="1" id="KW-0472">Membrane</keyword>